<name>A0ABU2D4L8_9EURY</name>
<proteinExistence type="predicted"/>
<feature type="transmembrane region" description="Helical" evidence="1">
    <location>
        <begin position="106"/>
        <end position="124"/>
    </location>
</feature>
<feature type="transmembrane region" description="Helical" evidence="1">
    <location>
        <begin position="185"/>
        <end position="206"/>
    </location>
</feature>
<feature type="transmembrane region" description="Helical" evidence="1">
    <location>
        <begin position="130"/>
        <end position="149"/>
    </location>
</feature>
<evidence type="ECO:0000313" key="3">
    <source>
        <dbReference type="Proteomes" id="UP001246244"/>
    </source>
</evidence>
<feature type="transmembrane region" description="Helical" evidence="1">
    <location>
        <begin position="12"/>
        <end position="28"/>
    </location>
</feature>
<organism evidence="2 3">
    <name type="scientific">Methanosarcina baikalica</name>
    <dbReference type="NCBI Taxonomy" id="3073890"/>
    <lineage>
        <taxon>Archaea</taxon>
        <taxon>Methanobacteriati</taxon>
        <taxon>Methanobacteriota</taxon>
        <taxon>Stenosarchaea group</taxon>
        <taxon>Methanomicrobia</taxon>
        <taxon>Methanosarcinales</taxon>
        <taxon>Methanosarcinaceae</taxon>
        <taxon>Methanosarcina</taxon>
    </lineage>
</organism>
<comment type="caution">
    <text evidence="2">The sequence shown here is derived from an EMBL/GenBank/DDBJ whole genome shotgun (WGS) entry which is preliminary data.</text>
</comment>
<evidence type="ECO:0000313" key="2">
    <source>
        <dbReference type="EMBL" id="MDR7666924.1"/>
    </source>
</evidence>
<protein>
    <submittedName>
        <fullName evidence="2">Uncharacterized protein</fullName>
    </submittedName>
</protein>
<sequence length="217" mass="25533">MKIDSIVKQELWRSVATYFFSFLLFAYLNLKGYILIEPEVILILAFVFTATHFSLLVWYRKREQLLNPSISLIINHIFESKSYEEKTTEPYEKEEISISSSIRKQIRLLTLIILLYIAYLYASLVYNVDQIFWVLFLLFMGLALSKVLYDESTEENQKNPMRLLIFYVIACVFIFVRYLVLDYPIFPILKGSIILGALLVILVLGIKWSQRKQNSDN</sequence>
<keyword evidence="3" id="KW-1185">Reference proteome</keyword>
<reference evidence="3" key="1">
    <citation type="submission" date="2023-07" db="EMBL/GenBank/DDBJ databases">
        <title>Whole-genome sequencing of a new Methanosarcina sp. Z-7115.</title>
        <authorList>
            <person name="Zhilina T.N."/>
            <person name="Merkel A.Y."/>
        </authorList>
    </citation>
    <scope>NUCLEOTIDE SEQUENCE [LARGE SCALE GENOMIC DNA]</scope>
    <source>
        <strain evidence="3">Z-7115</strain>
    </source>
</reference>
<feature type="transmembrane region" description="Helical" evidence="1">
    <location>
        <begin position="40"/>
        <end position="59"/>
    </location>
</feature>
<feature type="transmembrane region" description="Helical" evidence="1">
    <location>
        <begin position="161"/>
        <end position="179"/>
    </location>
</feature>
<dbReference type="EMBL" id="JAVKPK010000076">
    <property type="protein sequence ID" value="MDR7666924.1"/>
    <property type="molecule type" value="Genomic_DNA"/>
</dbReference>
<dbReference type="Proteomes" id="UP001246244">
    <property type="component" value="Unassembled WGS sequence"/>
</dbReference>
<keyword evidence="1" id="KW-0812">Transmembrane</keyword>
<evidence type="ECO:0000256" key="1">
    <source>
        <dbReference type="SAM" id="Phobius"/>
    </source>
</evidence>
<keyword evidence="1" id="KW-0472">Membrane</keyword>
<accession>A0ABU2D4L8</accession>
<gene>
    <name evidence="2" type="ORF">RG963_14275</name>
</gene>
<keyword evidence="1" id="KW-1133">Transmembrane helix</keyword>
<dbReference type="RefSeq" id="WP_310576954.1">
    <property type="nucleotide sequence ID" value="NZ_JAVKPK010000076.1"/>
</dbReference>